<dbReference type="EMBL" id="JBHLWN010000102">
    <property type="protein sequence ID" value="MFC0215729.1"/>
    <property type="molecule type" value="Genomic_DNA"/>
</dbReference>
<dbReference type="PANTHER" id="PTHR42733">
    <property type="entry name" value="DJ-1 PROTEIN"/>
    <property type="match status" value="1"/>
</dbReference>
<feature type="domain" description="DJ-1/PfpI" evidence="2">
    <location>
        <begin position="3"/>
        <end position="182"/>
    </location>
</feature>
<dbReference type="PROSITE" id="PS51276">
    <property type="entry name" value="PEPTIDASE_C56_PFPI"/>
    <property type="match status" value="1"/>
</dbReference>
<dbReference type="Pfam" id="PF01965">
    <property type="entry name" value="DJ-1_PfpI"/>
    <property type="match status" value="1"/>
</dbReference>
<comment type="similarity">
    <text evidence="1">Belongs to the peptidase C56 family.</text>
</comment>
<sequence length="191" mass="21408">MSKKILLVTGDAAEVLEVYYPYFRIQEEGYEAVIAAPSKKTLHTVVHDFVEGWETYTEKPAHLLQAHIAFADVEPSEYAGVVIPGGRAPEYIRSNEHLPRILRHFLEENKPVGAICHAVQVFASLQDTAYFEGRTMAAYNACRLDVERLGARYAEGTLHVDGQLVSGHAWPDLPGFMREFLRLVNATHTAQ</sequence>
<protein>
    <submittedName>
        <fullName evidence="3">DJ-1/PfpI family protein</fullName>
    </submittedName>
</protein>
<dbReference type="Proteomes" id="UP001589776">
    <property type="component" value="Unassembled WGS sequence"/>
</dbReference>
<reference evidence="3 4" key="1">
    <citation type="submission" date="2024-09" db="EMBL/GenBank/DDBJ databases">
        <authorList>
            <person name="Sun Q."/>
            <person name="Mori K."/>
        </authorList>
    </citation>
    <scope>NUCLEOTIDE SEQUENCE [LARGE SCALE GENOMIC DNA]</scope>
    <source>
        <strain evidence="3 4">CCM 7759</strain>
    </source>
</reference>
<evidence type="ECO:0000259" key="2">
    <source>
        <dbReference type="Pfam" id="PF01965"/>
    </source>
</evidence>
<dbReference type="InterPro" id="IPR002818">
    <property type="entry name" value="DJ-1/PfpI"/>
</dbReference>
<dbReference type="CDD" id="cd03169">
    <property type="entry name" value="GATase1_PfpI_1"/>
    <property type="match status" value="1"/>
</dbReference>
<dbReference type="SUPFAM" id="SSF52317">
    <property type="entry name" value="Class I glutamine amidotransferase-like"/>
    <property type="match status" value="1"/>
</dbReference>
<proteinExistence type="inferred from homology"/>
<dbReference type="PANTHER" id="PTHR42733:SF2">
    <property type="entry name" value="DJ-1_THIJ_PFPI FAMILY PROTEIN"/>
    <property type="match status" value="1"/>
</dbReference>
<dbReference type="InterPro" id="IPR006286">
    <property type="entry name" value="C56_PfpI-like"/>
</dbReference>
<gene>
    <name evidence="3" type="ORF">ACFFK0_25355</name>
</gene>
<dbReference type="InterPro" id="IPR029062">
    <property type="entry name" value="Class_I_gatase-like"/>
</dbReference>
<name>A0ABV6DSV1_9BACL</name>
<dbReference type="RefSeq" id="WP_377473203.1">
    <property type="nucleotide sequence ID" value="NZ_JBHLWN010000102.1"/>
</dbReference>
<evidence type="ECO:0000256" key="1">
    <source>
        <dbReference type="ARBA" id="ARBA00008542"/>
    </source>
</evidence>
<evidence type="ECO:0000313" key="4">
    <source>
        <dbReference type="Proteomes" id="UP001589776"/>
    </source>
</evidence>
<evidence type="ECO:0000313" key="3">
    <source>
        <dbReference type="EMBL" id="MFC0215729.1"/>
    </source>
</evidence>
<accession>A0ABV6DSV1</accession>
<dbReference type="Gene3D" id="3.40.50.880">
    <property type="match status" value="1"/>
</dbReference>
<keyword evidence="4" id="KW-1185">Reference proteome</keyword>
<organism evidence="3 4">
    <name type="scientific">Paenibacillus chartarius</name>
    <dbReference type="NCBI Taxonomy" id="747481"/>
    <lineage>
        <taxon>Bacteria</taxon>
        <taxon>Bacillati</taxon>
        <taxon>Bacillota</taxon>
        <taxon>Bacilli</taxon>
        <taxon>Bacillales</taxon>
        <taxon>Paenibacillaceae</taxon>
        <taxon>Paenibacillus</taxon>
    </lineage>
</organism>
<comment type="caution">
    <text evidence="3">The sequence shown here is derived from an EMBL/GenBank/DDBJ whole genome shotgun (WGS) entry which is preliminary data.</text>
</comment>